<dbReference type="RefSeq" id="WP_160610360.1">
    <property type="nucleotide sequence ID" value="NZ_WTZA01000001.1"/>
</dbReference>
<name>A0A6I4TBB3_9SPHN</name>
<evidence type="ECO:0000313" key="3">
    <source>
        <dbReference type="Proteomes" id="UP000439522"/>
    </source>
</evidence>
<gene>
    <name evidence="2" type="ORF">GRI40_05215</name>
</gene>
<evidence type="ECO:0000256" key="1">
    <source>
        <dbReference type="SAM" id="Phobius"/>
    </source>
</evidence>
<keyword evidence="1" id="KW-0472">Membrane</keyword>
<dbReference type="AlphaFoldDB" id="A0A6I4TBB3"/>
<sequence>MASFLLAFVSVLAVSLGGKDQLLVARLADRLGRNGGLLAVGVLASLLSAFAMAIAGLALALSLPEAAADMLVALALLLAAVELAWHRQPRLPDEPTRSLFATCVVLVVRQVGDAARFLVFAFAAGGSAWLAGAGGALGGAAAMALTVAMGEELRRWPLRALRIALATILAIVGIVAGLEARGLIG</sequence>
<dbReference type="Proteomes" id="UP000439522">
    <property type="component" value="Unassembled WGS sequence"/>
</dbReference>
<keyword evidence="1" id="KW-0812">Transmembrane</keyword>
<evidence type="ECO:0008006" key="4">
    <source>
        <dbReference type="Google" id="ProtNLM"/>
    </source>
</evidence>
<feature type="transmembrane region" description="Helical" evidence="1">
    <location>
        <begin position="117"/>
        <end position="148"/>
    </location>
</feature>
<organism evidence="2 3">
    <name type="scientific">Tsuneonella aeria</name>
    <dbReference type="NCBI Taxonomy" id="1837929"/>
    <lineage>
        <taxon>Bacteria</taxon>
        <taxon>Pseudomonadati</taxon>
        <taxon>Pseudomonadota</taxon>
        <taxon>Alphaproteobacteria</taxon>
        <taxon>Sphingomonadales</taxon>
        <taxon>Erythrobacteraceae</taxon>
        <taxon>Tsuneonella</taxon>
    </lineage>
</organism>
<keyword evidence="1" id="KW-1133">Transmembrane helix</keyword>
<evidence type="ECO:0000313" key="2">
    <source>
        <dbReference type="EMBL" id="MXO74621.1"/>
    </source>
</evidence>
<accession>A0A6I4TBB3</accession>
<feature type="transmembrane region" description="Helical" evidence="1">
    <location>
        <begin position="160"/>
        <end position="178"/>
    </location>
</feature>
<dbReference type="EMBL" id="WTZA01000001">
    <property type="protein sequence ID" value="MXO74621.1"/>
    <property type="molecule type" value="Genomic_DNA"/>
</dbReference>
<reference evidence="2 3" key="1">
    <citation type="submission" date="2019-12" db="EMBL/GenBank/DDBJ databases">
        <title>Genomic-based taxomic classification of the family Erythrobacteraceae.</title>
        <authorList>
            <person name="Xu L."/>
        </authorList>
    </citation>
    <scope>NUCLEOTIDE SEQUENCE [LARGE SCALE GENOMIC DNA]</scope>
    <source>
        <strain evidence="2 3">100921-2</strain>
    </source>
</reference>
<proteinExistence type="predicted"/>
<feature type="transmembrane region" description="Helical" evidence="1">
    <location>
        <begin position="37"/>
        <end position="59"/>
    </location>
</feature>
<protein>
    <recommendedName>
        <fullName evidence="4">GDT1 family protein</fullName>
    </recommendedName>
</protein>
<keyword evidence="3" id="KW-1185">Reference proteome</keyword>
<dbReference type="OrthoDB" id="7502135at2"/>
<comment type="caution">
    <text evidence="2">The sequence shown here is derived from an EMBL/GenBank/DDBJ whole genome shotgun (WGS) entry which is preliminary data.</text>
</comment>
<feature type="transmembrane region" description="Helical" evidence="1">
    <location>
        <begin position="66"/>
        <end position="85"/>
    </location>
</feature>